<evidence type="ECO:0000256" key="1">
    <source>
        <dbReference type="SAM" id="MobiDB-lite"/>
    </source>
</evidence>
<feature type="compositionally biased region" description="Polar residues" evidence="1">
    <location>
        <begin position="7"/>
        <end position="23"/>
    </location>
</feature>
<reference evidence="4" key="1">
    <citation type="submission" date="2022-11" db="UniProtKB">
        <authorList>
            <consortium name="WormBaseParasite"/>
        </authorList>
    </citation>
    <scope>IDENTIFICATION</scope>
</reference>
<keyword evidence="3" id="KW-1185">Reference proteome</keyword>
<organism evidence="3 4">
    <name type="scientific">Romanomermis culicivorax</name>
    <name type="common">Nematode worm</name>
    <dbReference type="NCBI Taxonomy" id="13658"/>
    <lineage>
        <taxon>Eukaryota</taxon>
        <taxon>Metazoa</taxon>
        <taxon>Ecdysozoa</taxon>
        <taxon>Nematoda</taxon>
        <taxon>Enoplea</taxon>
        <taxon>Dorylaimia</taxon>
        <taxon>Mermithida</taxon>
        <taxon>Mermithoidea</taxon>
        <taxon>Mermithidae</taxon>
        <taxon>Romanomermis</taxon>
    </lineage>
</organism>
<feature type="compositionally biased region" description="Polar residues" evidence="1">
    <location>
        <begin position="46"/>
        <end position="64"/>
    </location>
</feature>
<feature type="region of interest" description="Disordered" evidence="1">
    <location>
        <begin position="46"/>
        <end position="78"/>
    </location>
</feature>
<sequence length="118" mass="12938">MKRYNNTDKSGYSTQVSDETGTNHCHGHNHDNATTGCWNTNVLGSSATSSCPTSTNYESGTTDASARHSKSEQNSDQSLAKRLRVSAEYKSTSFDLLIALCLNICDILVNIFFVYLFA</sequence>
<feature type="region of interest" description="Disordered" evidence="1">
    <location>
        <begin position="1"/>
        <end position="25"/>
    </location>
</feature>
<evidence type="ECO:0000313" key="3">
    <source>
        <dbReference type="Proteomes" id="UP000887565"/>
    </source>
</evidence>
<evidence type="ECO:0000313" key="4">
    <source>
        <dbReference type="WBParaSite" id="nRc.2.0.1.t26215-RA"/>
    </source>
</evidence>
<keyword evidence="2" id="KW-0812">Transmembrane</keyword>
<evidence type="ECO:0000256" key="2">
    <source>
        <dbReference type="SAM" id="Phobius"/>
    </source>
</evidence>
<proteinExistence type="predicted"/>
<keyword evidence="2" id="KW-1133">Transmembrane helix</keyword>
<dbReference type="AlphaFoldDB" id="A0A915JJ89"/>
<dbReference type="Proteomes" id="UP000887565">
    <property type="component" value="Unplaced"/>
</dbReference>
<protein>
    <submittedName>
        <fullName evidence="4">Uncharacterized protein</fullName>
    </submittedName>
</protein>
<keyword evidence="2" id="KW-0472">Membrane</keyword>
<name>A0A915JJ89_ROMCU</name>
<feature type="transmembrane region" description="Helical" evidence="2">
    <location>
        <begin position="94"/>
        <end position="117"/>
    </location>
</feature>
<dbReference type="WBParaSite" id="nRc.2.0.1.t26215-RA">
    <property type="protein sequence ID" value="nRc.2.0.1.t26215-RA"/>
    <property type="gene ID" value="nRc.2.0.1.g26215"/>
</dbReference>
<accession>A0A915JJ89</accession>